<feature type="domain" description="TUG ubiquitin-like" evidence="2">
    <location>
        <begin position="6"/>
        <end position="69"/>
    </location>
</feature>
<evidence type="ECO:0000259" key="2">
    <source>
        <dbReference type="Pfam" id="PF11470"/>
    </source>
</evidence>
<accession>A0ABP0EAN0</accession>
<feature type="region of interest" description="Disordered" evidence="1">
    <location>
        <begin position="194"/>
        <end position="268"/>
    </location>
</feature>
<dbReference type="InterPro" id="IPR021569">
    <property type="entry name" value="TUG-UBL1"/>
</dbReference>
<reference evidence="3 4" key="1">
    <citation type="submission" date="2024-01" db="EMBL/GenBank/DDBJ databases">
        <authorList>
            <consortium name="Genoscope - CEA"/>
            <person name="William W."/>
        </authorList>
    </citation>
    <scope>NUCLEOTIDE SEQUENCE [LARGE SCALE GENOMIC DNA]</scope>
    <source>
        <strain evidence="3 4">29B2s-10</strain>
    </source>
</reference>
<dbReference type="Gene3D" id="3.10.20.90">
    <property type="entry name" value="Phosphatidylinositol 3-kinase Catalytic Subunit, Chain A, domain 1"/>
    <property type="match status" value="1"/>
</dbReference>
<sequence>MSYQVVYGMKTVKVACPATSTVNQLMELSKAKLKLDTNTFIDLSYKNQVLDSSLPLRLTNVPNNAKLTLSIATSTQKEVTIKVLVTYPPTIVNQKNTFIQKIDNNKTIKELLNHIEKDSGIKLLNVSEGTSAQLQILNSKIDEVNFNTSKIINLVGHSTTSMVIRLTYISASSKADGLKRKEEQDKINQLQLQQQYTRNQLKREENERKRELEESTEIERSNEDVNMEENQEKDSVEASINKNHIDIPSQNNTSNESTMQSTPSTQSIEKTISTISAENIEPDQPSNTPEEELDDSIYLPSSEHINHQYDHNDSAYELTVAQAQTYHNLITKSMRPQKPKPRNVPITIPERYLVRIRFPDRTTLQLNLENGPTVKLGNLLKKLDDFLLPQHKNSFNLKFSYPPFTTIPISFLNNDKYLHQLKISKNSSDIFTERTSLIWESTSAIPGPFINQESGRVKQNSERVEVQLENRRGDLPDEPKVSNELKVEPNSGSSSNKKEVKKGVPKWLKFSK</sequence>
<protein>
    <recommendedName>
        <fullName evidence="2">TUG ubiquitin-like domain-containing protein</fullName>
    </recommendedName>
</protein>
<feature type="region of interest" description="Disordered" evidence="1">
    <location>
        <begin position="468"/>
        <end position="512"/>
    </location>
</feature>
<evidence type="ECO:0000256" key="1">
    <source>
        <dbReference type="SAM" id="MobiDB-lite"/>
    </source>
</evidence>
<feature type="compositionally biased region" description="Polar residues" evidence="1">
    <location>
        <begin position="238"/>
        <end position="268"/>
    </location>
</feature>
<dbReference type="PANTHER" id="PTHR46467:SF1">
    <property type="entry name" value="TETHER CONTAINING UBX DOMAIN FOR GLUT4"/>
    <property type="match status" value="1"/>
</dbReference>
<dbReference type="EMBL" id="OZ004254">
    <property type="protein sequence ID" value="CAK7897633.1"/>
    <property type="molecule type" value="Genomic_DNA"/>
</dbReference>
<keyword evidence="4" id="KW-1185">Reference proteome</keyword>
<feature type="compositionally biased region" description="Basic residues" evidence="1">
    <location>
        <begin position="503"/>
        <end position="512"/>
    </location>
</feature>
<organism evidence="3 4">
    <name type="scientific">[Candida] anglica</name>
    <dbReference type="NCBI Taxonomy" id="148631"/>
    <lineage>
        <taxon>Eukaryota</taxon>
        <taxon>Fungi</taxon>
        <taxon>Dikarya</taxon>
        <taxon>Ascomycota</taxon>
        <taxon>Saccharomycotina</taxon>
        <taxon>Pichiomycetes</taxon>
        <taxon>Debaryomycetaceae</taxon>
        <taxon>Kurtzmaniella</taxon>
    </lineage>
</organism>
<dbReference type="InterPro" id="IPR029071">
    <property type="entry name" value="Ubiquitin-like_domsf"/>
</dbReference>
<feature type="compositionally biased region" description="Basic and acidic residues" evidence="1">
    <location>
        <begin position="468"/>
        <end position="487"/>
    </location>
</feature>
<evidence type="ECO:0000313" key="3">
    <source>
        <dbReference type="EMBL" id="CAK7897633.1"/>
    </source>
</evidence>
<gene>
    <name evidence="3" type="ORF">CAAN4_B10660</name>
</gene>
<dbReference type="SUPFAM" id="SSF54236">
    <property type="entry name" value="Ubiquitin-like"/>
    <property type="match status" value="1"/>
</dbReference>
<name>A0ABP0EAN0_9ASCO</name>
<feature type="compositionally biased region" description="Basic and acidic residues" evidence="1">
    <location>
        <begin position="201"/>
        <end position="223"/>
    </location>
</feature>
<dbReference type="PANTHER" id="PTHR46467">
    <property type="entry name" value="TETHER CONTAINING UBX DOMAIN FOR GLUT4"/>
    <property type="match status" value="1"/>
</dbReference>
<evidence type="ECO:0000313" key="4">
    <source>
        <dbReference type="Proteomes" id="UP001497600"/>
    </source>
</evidence>
<dbReference type="Proteomes" id="UP001497600">
    <property type="component" value="Chromosome B"/>
</dbReference>
<dbReference type="Pfam" id="PF11470">
    <property type="entry name" value="TUG-UBL1"/>
    <property type="match status" value="1"/>
</dbReference>
<proteinExistence type="predicted"/>